<proteinExistence type="predicted"/>
<protein>
    <recommendedName>
        <fullName evidence="3">CCHC-type domain-containing protein</fullName>
    </recommendedName>
</protein>
<gene>
    <name evidence="4" type="ORF">TBRA_LOCUS12647</name>
</gene>
<keyword evidence="1" id="KW-0862">Zinc</keyword>
<evidence type="ECO:0000313" key="4">
    <source>
        <dbReference type="EMBL" id="CAB0040957.1"/>
    </source>
</evidence>
<dbReference type="GO" id="GO:0008270">
    <property type="term" value="F:zinc ion binding"/>
    <property type="evidence" value="ECO:0007669"/>
    <property type="project" value="UniProtKB-KW"/>
</dbReference>
<dbReference type="SUPFAM" id="SSF57756">
    <property type="entry name" value="Retrovirus zinc finger-like domains"/>
    <property type="match status" value="1"/>
</dbReference>
<feature type="region of interest" description="Disordered" evidence="2">
    <location>
        <begin position="193"/>
        <end position="276"/>
    </location>
</feature>
<feature type="compositionally biased region" description="Polar residues" evidence="2">
    <location>
        <begin position="223"/>
        <end position="239"/>
    </location>
</feature>
<keyword evidence="1" id="KW-0863">Zinc-finger</keyword>
<keyword evidence="1" id="KW-0479">Metal-binding</keyword>
<evidence type="ECO:0000259" key="3">
    <source>
        <dbReference type="PROSITE" id="PS50158"/>
    </source>
</evidence>
<name>A0A6H5IYC8_9HYME</name>
<accession>A0A6H5IYC8</accession>
<evidence type="ECO:0000256" key="1">
    <source>
        <dbReference type="PROSITE-ProRule" id="PRU00047"/>
    </source>
</evidence>
<reference evidence="4 5" key="1">
    <citation type="submission" date="2020-02" db="EMBL/GenBank/DDBJ databases">
        <authorList>
            <person name="Ferguson B K."/>
        </authorList>
    </citation>
    <scope>NUCLEOTIDE SEQUENCE [LARGE SCALE GENOMIC DNA]</scope>
</reference>
<organism evidence="4 5">
    <name type="scientific">Trichogramma brassicae</name>
    <dbReference type="NCBI Taxonomy" id="86971"/>
    <lineage>
        <taxon>Eukaryota</taxon>
        <taxon>Metazoa</taxon>
        <taxon>Ecdysozoa</taxon>
        <taxon>Arthropoda</taxon>
        <taxon>Hexapoda</taxon>
        <taxon>Insecta</taxon>
        <taxon>Pterygota</taxon>
        <taxon>Neoptera</taxon>
        <taxon>Endopterygota</taxon>
        <taxon>Hymenoptera</taxon>
        <taxon>Apocrita</taxon>
        <taxon>Proctotrupomorpha</taxon>
        <taxon>Chalcidoidea</taxon>
        <taxon>Trichogrammatidae</taxon>
        <taxon>Trichogramma</taxon>
    </lineage>
</organism>
<feature type="compositionally biased region" description="Low complexity" evidence="2">
    <location>
        <begin position="253"/>
        <end position="263"/>
    </location>
</feature>
<dbReference type="InterPro" id="IPR001878">
    <property type="entry name" value="Znf_CCHC"/>
</dbReference>
<dbReference type="AlphaFoldDB" id="A0A6H5IYC8"/>
<dbReference type="SMART" id="SM00343">
    <property type="entry name" value="ZnF_C2HC"/>
    <property type="match status" value="1"/>
</dbReference>
<dbReference type="Proteomes" id="UP000479190">
    <property type="component" value="Unassembled WGS sequence"/>
</dbReference>
<dbReference type="GO" id="GO:0003676">
    <property type="term" value="F:nucleic acid binding"/>
    <property type="evidence" value="ECO:0007669"/>
    <property type="project" value="InterPro"/>
</dbReference>
<keyword evidence="5" id="KW-1185">Reference proteome</keyword>
<dbReference type="PROSITE" id="PS50158">
    <property type="entry name" value="ZF_CCHC"/>
    <property type="match status" value="1"/>
</dbReference>
<evidence type="ECO:0000256" key="2">
    <source>
        <dbReference type="SAM" id="MobiDB-lite"/>
    </source>
</evidence>
<dbReference type="InterPro" id="IPR036875">
    <property type="entry name" value="Znf_CCHC_sf"/>
</dbReference>
<dbReference type="OrthoDB" id="7701518at2759"/>
<evidence type="ECO:0000313" key="5">
    <source>
        <dbReference type="Proteomes" id="UP000479190"/>
    </source>
</evidence>
<dbReference type="EMBL" id="CADCXV010001077">
    <property type="protein sequence ID" value="CAB0040957.1"/>
    <property type="molecule type" value="Genomic_DNA"/>
</dbReference>
<sequence>MTQHFRYPTRERKLSCSTRSAVSPFTRTPLASGSLIQPKNVRFVSRISMNRVCLYLSDKSHVLELSGKAVEVEGHRLIVRPLISQARRILISNVCPTITNEMIYEELEKLQVRPVSRISFVRSGPKTNGYEHVMCFRRQMHVKLDDCPKIPPRMEIEQDDTMYYIYFSSENLSCFVCGEEGHVAKFCKNTEVTQPRPTLGNATEIKSAETPSNQETGLPVASGSVSTTVTPAEAQTTSRLPPPAPPGKKFNKRPASPSPSKAALSRRDSTEVKIPSSASFKNTVKPITKRAKKRDDEVTLEEIKNMFNPAKHHIEDNIDDYPISYDQLVAFLQQSYGATGIDSISNALTDDTEGLVRIVQQPLWQAEGIFRLRHGRHWLRHNQEPIYEIQTSVFWISTMKCFPKRRSADSWRDFFMIFIGKPSGPACVRSHSLHASASCSRRW</sequence>
<feature type="domain" description="CCHC-type" evidence="3">
    <location>
        <begin position="174"/>
        <end position="189"/>
    </location>
</feature>